<dbReference type="EMBL" id="JACHEN010000011">
    <property type="protein sequence ID" value="MBB6216014.1"/>
    <property type="molecule type" value="Genomic_DNA"/>
</dbReference>
<evidence type="ECO:0000313" key="1">
    <source>
        <dbReference type="EMBL" id="MBB6216014.1"/>
    </source>
</evidence>
<proteinExistence type="predicted"/>
<organism evidence="1 2">
    <name type="scientific">Anaerosolibacter carboniphilus</name>
    <dbReference type="NCBI Taxonomy" id="1417629"/>
    <lineage>
        <taxon>Bacteria</taxon>
        <taxon>Bacillati</taxon>
        <taxon>Bacillota</taxon>
        <taxon>Clostridia</taxon>
        <taxon>Peptostreptococcales</taxon>
        <taxon>Thermotaleaceae</taxon>
        <taxon>Anaerosolibacter</taxon>
    </lineage>
</organism>
<keyword evidence="2" id="KW-1185">Reference proteome</keyword>
<accession>A0A841KQJ3</accession>
<comment type="caution">
    <text evidence="1">The sequence shown here is derived from an EMBL/GenBank/DDBJ whole genome shotgun (WGS) entry which is preliminary data.</text>
</comment>
<dbReference type="AlphaFoldDB" id="A0A841KQJ3"/>
<sequence length="49" mass="5625">MTICDQNFCPCPDPNCEIHGQCCVCIQFHLQDNSLVHCMKEIAEKSIQR</sequence>
<protein>
    <submittedName>
        <fullName evidence="1">Uncharacterized protein</fullName>
    </submittedName>
</protein>
<reference evidence="1 2" key="1">
    <citation type="submission" date="2020-08" db="EMBL/GenBank/DDBJ databases">
        <title>Genomic Encyclopedia of Type Strains, Phase IV (KMG-IV): sequencing the most valuable type-strain genomes for metagenomic binning, comparative biology and taxonomic classification.</title>
        <authorList>
            <person name="Goeker M."/>
        </authorList>
    </citation>
    <scope>NUCLEOTIDE SEQUENCE [LARGE SCALE GENOMIC DNA]</scope>
    <source>
        <strain evidence="1 2">DSM 103526</strain>
    </source>
</reference>
<dbReference type="Proteomes" id="UP000579281">
    <property type="component" value="Unassembled WGS sequence"/>
</dbReference>
<evidence type="ECO:0000313" key="2">
    <source>
        <dbReference type="Proteomes" id="UP000579281"/>
    </source>
</evidence>
<name>A0A841KQJ3_9FIRM</name>
<dbReference type="RefSeq" id="WP_184310553.1">
    <property type="nucleotide sequence ID" value="NZ_JACHEN010000011.1"/>
</dbReference>
<gene>
    <name evidence="1" type="ORF">HNQ80_002105</name>
</gene>